<proteinExistence type="predicted"/>
<sequence length="186" mass="19248">MGGIPMRRSIRAINCRSRCGSLSGRRGSPSGSRGRTNARAGGGRAGSGRAGSGRAGSGRAGSGRAGGGHGVRRDRFRGCVVCCRGGRNALRGRGRVAGRGDRNAGLGRGAMLGRCFPRRVLVAHNVSSGDRIMAIGSWGWIPRAGSLSWIPRAGSLELDPCHWILGLGSDAPSLPTVNKGSHRRSL</sequence>
<evidence type="ECO:0000313" key="3">
    <source>
        <dbReference type="Proteomes" id="UP000603200"/>
    </source>
</evidence>
<evidence type="ECO:0000313" key="2">
    <source>
        <dbReference type="EMBL" id="GIE23382.1"/>
    </source>
</evidence>
<accession>A0ABQ3ZXY7</accession>
<gene>
    <name evidence="2" type="ORF">Ahu01nite_064840</name>
</gene>
<comment type="caution">
    <text evidence="2">The sequence shown here is derived from an EMBL/GenBank/DDBJ whole genome shotgun (WGS) entry which is preliminary data.</text>
</comment>
<organism evidence="2 3">
    <name type="scientific">Winogradskya humida</name>
    <dbReference type="NCBI Taxonomy" id="113566"/>
    <lineage>
        <taxon>Bacteria</taxon>
        <taxon>Bacillati</taxon>
        <taxon>Actinomycetota</taxon>
        <taxon>Actinomycetes</taxon>
        <taxon>Micromonosporales</taxon>
        <taxon>Micromonosporaceae</taxon>
        <taxon>Winogradskya</taxon>
    </lineage>
</organism>
<dbReference type="Proteomes" id="UP000603200">
    <property type="component" value="Unassembled WGS sequence"/>
</dbReference>
<reference evidence="2 3" key="1">
    <citation type="submission" date="2021-01" db="EMBL/GenBank/DDBJ databases">
        <title>Whole genome shotgun sequence of Actinoplanes humidus NBRC 14915.</title>
        <authorList>
            <person name="Komaki H."/>
            <person name="Tamura T."/>
        </authorList>
    </citation>
    <scope>NUCLEOTIDE SEQUENCE [LARGE SCALE GENOMIC DNA]</scope>
    <source>
        <strain evidence="2 3">NBRC 14915</strain>
    </source>
</reference>
<feature type="compositionally biased region" description="Low complexity" evidence="1">
    <location>
        <begin position="19"/>
        <end position="39"/>
    </location>
</feature>
<dbReference type="EMBL" id="BOMN01000089">
    <property type="protein sequence ID" value="GIE23382.1"/>
    <property type="molecule type" value="Genomic_DNA"/>
</dbReference>
<name>A0ABQ3ZXY7_9ACTN</name>
<keyword evidence="3" id="KW-1185">Reference proteome</keyword>
<feature type="region of interest" description="Disordered" evidence="1">
    <location>
        <begin position="19"/>
        <end position="70"/>
    </location>
</feature>
<evidence type="ECO:0000256" key="1">
    <source>
        <dbReference type="SAM" id="MobiDB-lite"/>
    </source>
</evidence>
<protein>
    <submittedName>
        <fullName evidence="2">Uncharacterized protein</fullName>
    </submittedName>
</protein>
<feature type="compositionally biased region" description="Gly residues" evidence="1">
    <location>
        <begin position="40"/>
        <end position="69"/>
    </location>
</feature>